<dbReference type="EMBL" id="FLYE01000006">
    <property type="protein sequence ID" value="SCA55951.1"/>
    <property type="molecule type" value="Genomic_DNA"/>
</dbReference>
<proteinExistence type="predicted"/>
<dbReference type="AlphaFoldDB" id="A0A1C3RFC2"/>
<evidence type="ECO:0000313" key="2">
    <source>
        <dbReference type="Proteomes" id="UP000231658"/>
    </source>
</evidence>
<protein>
    <submittedName>
        <fullName evidence="1">Uncharacterized protein</fullName>
    </submittedName>
</protein>
<keyword evidence="2" id="KW-1185">Reference proteome</keyword>
<evidence type="ECO:0000313" key="1">
    <source>
        <dbReference type="EMBL" id="SCA55951.1"/>
    </source>
</evidence>
<organism evidence="1 2">
    <name type="scientific">Candidatus Terasakiella magnetica</name>
    <dbReference type="NCBI Taxonomy" id="1867952"/>
    <lineage>
        <taxon>Bacteria</taxon>
        <taxon>Pseudomonadati</taxon>
        <taxon>Pseudomonadota</taxon>
        <taxon>Alphaproteobacteria</taxon>
        <taxon>Rhodospirillales</taxon>
        <taxon>Terasakiellaceae</taxon>
        <taxon>Terasakiella</taxon>
    </lineage>
</organism>
<sequence length="55" mass="6322">MSKQTQQGHELTEEQILDFGLDIAPVEAGRSIEEIVINLEGKENEQRNINKEERN</sequence>
<reference evidence="1 2" key="1">
    <citation type="submission" date="2016-07" db="EMBL/GenBank/DDBJ databases">
        <authorList>
            <person name="Lefevre C.T."/>
        </authorList>
    </citation>
    <scope>NUCLEOTIDE SEQUENCE [LARGE SCALE GENOMIC DNA]</scope>
    <source>
        <strain evidence="1">PR1</strain>
    </source>
</reference>
<dbReference type="RefSeq" id="WP_165602621.1">
    <property type="nucleotide sequence ID" value="NZ_FLYE01000006.1"/>
</dbReference>
<dbReference type="Proteomes" id="UP000231658">
    <property type="component" value="Unassembled WGS sequence"/>
</dbReference>
<name>A0A1C3RFC2_9PROT</name>
<accession>A0A1C3RFC2</accession>
<gene>
    <name evidence="1" type="ORF">MTBPR1_140069</name>
</gene>